<evidence type="ECO:0000256" key="1">
    <source>
        <dbReference type="SAM" id="Phobius"/>
    </source>
</evidence>
<dbReference type="AlphaFoldDB" id="A0A3N6N5P1"/>
<sequence length="84" mass="9485">MCNSFQLLLYRSVTDPPSTAQSFPFSDTAVSWQLRSFVERGFRHGFFVRLLGDGRRILLLSGVGLIGIIVVTRYFRGPVFDVIS</sequence>
<proteinExistence type="predicted"/>
<protein>
    <submittedName>
        <fullName evidence="2">Uncharacterized protein</fullName>
    </submittedName>
</protein>
<keyword evidence="1" id="KW-0812">Transmembrane</keyword>
<dbReference type="Proteomes" id="UP000282323">
    <property type="component" value="Unassembled WGS sequence"/>
</dbReference>
<gene>
    <name evidence="2" type="ORF">EA473_14900</name>
</gene>
<feature type="transmembrane region" description="Helical" evidence="1">
    <location>
        <begin position="57"/>
        <end position="75"/>
    </location>
</feature>
<evidence type="ECO:0000313" key="2">
    <source>
        <dbReference type="EMBL" id="RQG93612.1"/>
    </source>
</evidence>
<keyword evidence="1" id="KW-1133">Transmembrane helix</keyword>
<dbReference type="EMBL" id="REGA01000013">
    <property type="protein sequence ID" value="RQG93612.1"/>
    <property type="molecule type" value="Genomic_DNA"/>
</dbReference>
<name>A0A3N6N5P1_NATCH</name>
<keyword evidence="1" id="KW-0472">Membrane</keyword>
<keyword evidence="3" id="KW-1185">Reference proteome</keyword>
<organism evidence="2 3">
    <name type="scientific">Natrarchaeobius chitinivorans</name>
    <dbReference type="NCBI Taxonomy" id="1679083"/>
    <lineage>
        <taxon>Archaea</taxon>
        <taxon>Methanobacteriati</taxon>
        <taxon>Methanobacteriota</taxon>
        <taxon>Stenosarchaea group</taxon>
        <taxon>Halobacteria</taxon>
        <taxon>Halobacteriales</taxon>
        <taxon>Natrialbaceae</taxon>
        <taxon>Natrarchaeobius</taxon>
    </lineage>
</organism>
<comment type="caution">
    <text evidence="2">The sequence shown here is derived from an EMBL/GenBank/DDBJ whole genome shotgun (WGS) entry which is preliminary data.</text>
</comment>
<accession>A0A3N6N5P1</accession>
<reference evidence="2 3" key="1">
    <citation type="submission" date="2018-10" db="EMBL/GenBank/DDBJ databases">
        <title>Natrarchaeobius chitinivorans gen. nov., sp. nov., and Natrarchaeobius haloalkaliphilus sp. nov., alkaliphilic, chitin-utilizing haloarchaea from hypersaline alkaline lakes.</title>
        <authorList>
            <person name="Sorokin D.Y."/>
            <person name="Elcheninov A.G."/>
            <person name="Kostrikina N.A."/>
            <person name="Bale N.J."/>
            <person name="Sinninghe Damste J.S."/>
            <person name="Khijniak T.V."/>
            <person name="Kublanov I.V."/>
            <person name="Toshchakov S.V."/>
        </authorList>
    </citation>
    <scope>NUCLEOTIDE SEQUENCE [LARGE SCALE GENOMIC DNA]</scope>
    <source>
        <strain evidence="2 3">AArcht4T</strain>
    </source>
</reference>
<evidence type="ECO:0000313" key="3">
    <source>
        <dbReference type="Proteomes" id="UP000282323"/>
    </source>
</evidence>